<dbReference type="eggNOG" id="ENOG5033FZV">
    <property type="taxonomic scope" value="Bacteria"/>
</dbReference>
<dbReference type="HOGENOM" id="CLU_1275577_0_0_9"/>
<reference evidence="2 3" key="1">
    <citation type="journal article" date="2000" name="Nucleic Acids Res.">
        <title>Complete genome sequence of the alkaliphilic bacterium Bacillus halodurans and genomic sequence comparison with Bacillus subtilis.</title>
        <authorList>
            <person name="Takami H."/>
            <person name="Nakasone K."/>
            <person name="Takaki Y."/>
            <person name="Maeno G."/>
            <person name="Sasaki R."/>
            <person name="Masui N."/>
            <person name="Fuji F."/>
            <person name="Hirama C."/>
            <person name="Nakamura Y."/>
            <person name="Ogasawara N."/>
            <person name="Kuhara S."/>
            <person name="Horikoshi K."/>
        </authorList>
    </citation>
    <scope>NUCLEOTIDE SEQUENCE [LARGE SCALE GENOMIC DNA]</scope>
    <source>
        <strain evidence="3">ATCC BAA-125 / DSM 18197 / FERM 7344 / JCM 9153 / C-125</strain>
    </source>
</reference>
<dbReference type="KEGG" id="bha:BH2880"/>
<feature type="region of interest" description="Disordered" evidence="1">
    <location>
        <begin position="24"/>
        <end position="44"/>
    </location>
</feature>
<sequence>MRRISRTSSTRTGYRATYVNPLGTSDSVRKVEPPPPIERTANETAKPSNNFVLSYERYKQYLKELKQVFKSFYFHEKELYHTLQAIGTNKEELISQTCTLICKYNETLKSIRKLDQLFQTSYMDDIQALHIQHQKELEALGLLLNDNGTLTLNSDVFRCQLSTSDQDTMAVLKRFKSLLLKQYHTISQLQVPNSHQMSPYDPPGEPLKGFIIEEKG</sequence>
<evidence type="ECO:0000256" key="1">
    <source>
        <dbReference type="SAM" id="MobiDB-lite"/>
    </source>
</evidence>
<organism evidence="2 3">
    <name type="scientific">Halalkalibacterium halodurans (strain ATCC BAA-125 / DSM 18197 / FERM 7344 / JCM 9153 / C-125)</name>
    <name type="common">Bacillus halodurans</name>
    <dbReference type="NCBI Taxonomy" id="272558"/>
    <lineage>
        <taxon>Bacteria</taxon>
        <taxon>Bacillati</taxon>
        <taxon>Bacillota</taxon>
        <taxon>Bacilli</taxon>
        <taxon>Bacillales</taxon>
        <taxon>Bacillaceae</taxon>
        <taxon>Halalkalibacterium (ex Joshi et al. 2022)</taxon>
    </lineage>
</organism>
<proteinExistence type="predicted"/>
<evidence type="ECO:0000313" key="2">
    <source>
        <dbReference type="EMBL" id="BAB06599.1"/>
    </source>
</evidence>
<keyword evidence="3" id="KW-1185">Reference proteome</keyword>
<dbReference type="EMBL" id="BA000004">
    <property type="protein sequence ID" value="BAB06599.1"/>
    <property type="molecule type" value="Genomic_DNA"/>
</dbReference>
<dbReference type="Proteomes" id="UP000001258">
    <property type="component" value="Chromosome"/>
</dbReference>
<dbReference type="AlphaFoldDB" id="Q9K8X2"/>
<accession>Q9K8X2</accession>
<evidence type="ECO:0000313" key="3">
    <source>
        <dbReference type="Proteomes" id="UP000001258"/>
    </source>
</evidence>
<dbReference type="RefSeq" id="WP_010899027.1">
    <property type="nucleotide sequence ID" value="NC_002570.2"/>
</dbReference>
<dbReference type="PIR" id="H84009">
    <property type="entry name" value="H84009"/>
</dbReference>
<protein>
    <submittedName>
        <fullName evidence="2">BH2880 protein</fullName>
    </submittedName>
</protein>
<gene>
    <name evidence="2" type="ordered locus">BH2880</name>
</gene>
<name>Q9K8X2_HALH5</name>
<dbReference type="STRING" id="272558.gene:10728790"/>